<dbReference type="SMART" id="SM00867">
    <property type="entry name" value="YceI"/>
    <property type="match status" value="1"/>
</dbReference>
<dbReference type="InterPro" id="IPR007372">
    <property type="entry name" value="Lipid/polyisoprenoid-bd_YceI"/>
</dbReference>
<dbReference type="EMBL" id="MTBP01000002">
    <property type="protein sequence ID" value="POM25469.1"/>
    <property type="molecule type" value="Genomic_DNA"/>
</dbReference>
<dbReference type="Gene3D" id="2.40.128.110">
    <property type="entry name" value="Lipid/polyisoprenoid-binding, YceI-like"/>
    <property type="match status" value="1"/>
</dbReference>
<evidence type="ECO:0000313" key="4">
    <source>
        <dbReference type="Proteomes" id="UP000242367"/>
    </source>
</evidence>
<dbReference type="SUPFAM" id="SSF49452">
    <property type="entry name" value="Starch-binding domain-like"/>
    <property type="match status" value="1"/>
</dbReference>
<feature type="domain" description="Lipid/polyisoprenoid-binding YceI-like" evidence="2">
    <location>
        <begin position="95"/>
        <end position="263"/>
    </location>
</feature>
<dbReference type="SUPFAM" id="SSF101874">
    <property type="entry name" value="YceI-like"/>
    <property type="match status" value="1"/>
</dbReference>
<dbReference type="GO" id="GO:0030246">
    <property type="term" value="F:carbohydrate binding"/>
    <property type="evidence" value="ECO:0007669"/>
    <property type="project" value="InterPro"/>
</dbReference>
<protein>
    <recommendedName>
        <fullName evidence="2">Lipid/polyisoprenoid-binding YceI-like domain-containing protein</fullName>
    </recommendedName>
</protein>
<dbReference type="RefSeq" id="WP_103564451.1">
    <property type="nucleotide sequence ID" value="NZ_MTBP01000002.1"/>
</dbReference>
<proteinExistence type="inferred from homology"/>
<evidence type="ECO:0000313" key="3">
    <source>
        <dbReference type="EMBL" id="POM25469.1"/>
    </source>
</evidence>
<name>A0A2P4UKE1_9ACTN</name>
<gene>
    <name evidence="3" type="ORF">BTM25_41170</name>
</gene>
<evidence type="ECO:0000256" key="1">
    <source>
        <dbReference type="ARBA" id="ARBA00008812"/>
    </source>
</evidence>
<organism evidence="3 4">
    <name type="scientific">Actinomadura rubteroloni</name>
    <dbReference type="NCBI Taxonomy" id="1926885"/>
    <lineage>
        <taxon>Bacteria</taxon>
        <taxon>Bacillati</taxon>
        <taxon>Actinomycetota</taxon>
        <taxon>Actinomycetes</taxon>
        <taxon>Streptosporangiales</taxon>
        <taxon>Thermomonosporaceae</taxon>
        <taxon>Actinomadura</taxon>
    </lineage>
</organism>
<keyword evidence="4" id="KW-1185">Reference proteome</keyword>
<dbReference type="Proteomes" id="UP000242367">
    <property type="component" value="Unassembled WGS sequence"/>
</dbReference>
<accession>A0A2P4UKE1</accession>
<dbReference type="Pfam" id="PF13620">
    <property type="entry name" value="CarboxypepD_reg"/>
    <property type="match status" value="1"/>
</dbReference>
<dbReference type="PANTHER" id="PTHR34406">
    <property type="entry name" value="PROTEIN YCEI"/>
    <property type="match status" value="1"/>
</dbReference>
<evidence type="ECO:0000259" key="2">
    <source>
        <dbReference type="SMART" id="SM00867"/>
    </source>
</evidence>
<dbReference type="Pfam" id="PF04264">
    <property type="entry name" value="YceI"/>
    <property type="match status" value="1"/>
</dbReference>
<sequence>MDARLRAAVRTRDGWPVPHAVLTLTDRAGRQTARVRAAADGVTAAPAPPAGTYTAIVTAPGYAPAARTVIVTASGGDLGAIVLARAGGDLPAPGAWTIDPDHSTVAAVARHLGLSSVRGRFGTFAGRVEIADPVEHSTVRARIEAASIDTGTALRDDHLRSADFLNVAEHPYIDYAGDGLTPAGTDRWTVHGRLTLNGVTRPADLDLAYLGAGPDPWGGVRAAFRATTALRRADYGIRYNQILEAGIAAVGESLNVELEIQAVRET</sequence>
<dbReference type="Gene3D" id="2.60.40.1120">
    <property type="entry name" value="Carboxypeptidase-like, regulatory domain"/>
    <property type="match status" value="1"/>
</dbReference>
<dbReference type="AlphaFoldDB" id="A0A2P4UKE1"/>
<dbReference type="InterPro" id="IPR013784">
    <property type="entry name" value="Carb-bd-like_fold"/>
</dbReference>
<dbReference type="InterPro" id="IPR036761">
    <property type="entry name" value="TTHA0802/YceI-like_sf"/>
</dbReference>
<reference evidence="3 4" key="1">
    <citation type="journal article" date="2017" name="Chemistry">
        <title>Isolation, Biosynthesis and Chemical Modifications of Rubterolones A-F: Rare Tropolone Alkaloids from Actinomadura sp. 5-2.</title>
        <authorList>
            <person name="Guo H."/>
            <person name="Benndorf R."/>
            <person name="Leichnitz D."/>
            <person name="Klassen J.L."/>
            <person name="Vollmers J."/>
            <person name="Gorls H."/>
            <person name="Steinacker M."/>
            <person name="Weigel C."/>
            <person name="Dahse H.M."/>
            <person name="Kaster A.K."/>
            <person name="de Beer Z.W."/>
            <person name="Poulsen M."/>
            <person name="Beemelmanns C."/>
        </authorList>
    </citation>
    <scope>NUCLEOTIDE SEQUENCE [LARGE SCALE GENOMIC DNA]</scope>
    <source>
        <strain evidence="3 4">5-2</strain>
    </source>
</reference>
<comment type="caution">
    <text evidence="3">The sequence shown here is derived from an EMBL/GenBank/DDBJ whole genome shotgun (WGS) entry which is preliminary data.</text>
</comment>
<comment type="similarity">
    <text evidence="1">Belongs to the UPF0312 family.</text>
</comment>
<dbReference type="PANTHER" id="PTHR34406:SF1">
    <property type="entry name" value="PROTEIN YCEI"/>
    <property type="match status" value="1"/>
</dbReference>